<dbReference type="STRING" id="1306519.BIW12_12680"/>
<evidence type="ECO:0000259" key="4">
    <source>
        <dbReference type="PROSITE" id="PS50943"/>
    </source>
</evidence>
<dbReference type="GO" id="GO:0003700">
    <property type="term" value="F:DNA-binding transcription factor activity"/>
    <property type="evidence" value="ECO:0007669"/>
    <property type="project" value="TreeGrafter"/>
</dbReference>
<dbReference type="KEGG" id="fcm:BIW12_12680"/>
<dbReference type="InterPro" id="IPR001387">
    <property type="entry name" value="Cro/C1-type_HTH"/>
</dbReference>
<evidence type="ECO:0000256" key="2">
    <source>
        <dbReference type="ARBA" id="ARBA00023125"/>
    </source>
</evidence>
<dbReference type="PANTHER" id="PTHR46797">
    <property type="entry name" value="HTH-TYPE TRANSCRIPTIONAL REGULATOR"/>
    <property type="match status" value="1"/>
</dbReference>
<keyword evidence="6" id="KW-1185">Reference proteome</keyword>
<proteinExistence type="predicted"/>
<accession>A0A1D9PCF3</accession>
<keyword evidence="2" id="KW-0238">DNA-binding</keyword>
<dbReference type="PANTHER" id="PTHR46797:SF23">
    <property type="entry name" value="HTH-TYPE TRANSCRIPTIONAL REGULATOR SUTR"/>
    <property type="match status" value="1"/>
</dbReference>
<dbReference type="RefSeq" id="WP_071185452.1">
    <property type="nucleotide sequence ID" value="NZ_CP017774.1"/>
</dbReference>
<sequence>MKEEVLIQFGNKVRELRISQNLSQEALAEKSGLHRNYIGMVERGERNPSLINIQKLADSLQIELSELLRLNQ</sequence>
<dbReference type="GO" id="GO:0005829">
    <property type="term" value="C:cytosol"/>
    <property type="evidence" value="ECO:0007669"/>
    <property type="project" value="TreeGrafter"/>
</dbReference>
<dbReference type="InterPro" id="IPR050807">
    <property type="entry name" value="TransReg_Diox_bact_type"/>
</dbReference>
<evidence type="ECO:0000256" key="3">
    <source>
        <dbReference type="ARBA" id="ARBA00023163"/>
    </source>
</evidence>
<evidence type="ECO:0000313" key="6">
    <source>
        <dbReference type="Proteomes" id="UP000178198"/>
    </source>
</evidence>
<feature type="domain" description="HTH cro/C1-type" evidence="4">
    <location>
        <begin position="13"/>
        <end position="67"/>
    </location>
</feature>
<dbReference type="SUPFAM" id="SSF47413">
    <property type="entry name" value="lambda repressor-like DNA-binding domains"/>
    <property type="match status" value="1"/>
</dbReference>
<dbReference type="Gene3D" id="1.10.260.40">
    <property type="entry name" value="lambda repressor-like DNA-binding domains"/>
    <property type="match status" value="1"/>
</dbReference>
<dbReference type="EMBL" id="CP017774">
    <property type="protein sequence ID" value="APA00213.1"/>
    <property type="molecule type" value="Genomic_DNA"/>
</dbReference>
<dbReference type="CDD" id="cd00093">
    <property type="entry name" value="HTH_XRE"/>
    <property type="match status" value="1"/>
</dbReference>
<keyword evidence="1" id="KW-0805">Transcription regulation</keyword>
<dbReference type="AlphaFoldDB" id="A0A1D9PCF3"/>
<evidence type="ECO:0000256" key="1">
    <source>
        <dbReference type="ARBA" id="ARBA00023015"/>
    </source>
</evidence>
<gene>
    <name evidence="5" type="ORF">BIW12_12680</name>
</gene>
<dbReference type="OrthoDB" id="2902336at2"/>
<dbReference type="SMART" id="SM00530">
    <property type="entry name" value="HTH_XRE"/>
    <property type="match status" value="1"/>
</dbReference>
<protein>
    <submittedName>
        <fullName evidence="5">Transcriptional regulator</fullName>
    </submittedName>
</protein>
<reference evidence="5 6" key="1">
    <citation type="submission" date="2016-10" db="EMBL/GenBank/DDBJ databases">
        <title>Complete Genome Sequence of Flavobacterium sp. PK15.</title>
        <authorList>
            <person name="Ekwe A."/>
            <person name="Kim S.B."/>
        </authorList>
    </citation>
    <scope>NUCLEOTIDE SEQUENCE [LARGE SCALE GENOMIC DNA]</scope>
    <source>
        <strain evidence="5 6">PK15</strain>
    </source>
</reference>
<keyword evidence="3" id="KW-0804">Transcription</keyword>
<organism evidence="5 6">
    <name type="scientific">Flavobacterium commune</name>
    <dbReference type="NCBI Taxonomy" id="1306519"/>
    <lineage>
        <taxon>Bacteria</taxon>
        <taxon>Pseudomonadati</taxon>
        <taxon>Bacteroidota</taxon>
        <taxon>Flavobacteriia</taxon>
        <taxon>Flavobacteriales</taxon>
        <taxon>Flavobacteriaceae</taxon>
        <taxon>Flavobacterium</taxon>
    </lineage>
</organism>
<dbReference type="InterPro" id="IPR010982">
    <property type="entry name" value="Lambda_DNA-bd_dom_sf"/>
</dbReference>
<name>A0A1D9PCF3_9FLAO</name>
<dbReference type="Proteomes" id="UP000178198">
    <property type="component" value="Chromosome"/>
</dbReference>
<dbReference type="Pfam" id="PF01381">
    <property type="entry name" value="HTH_3"/>
    <property type="match status" value="1"/>
</dbReference>
<dbReference type="PROSITE" id="PS50943">
    <property type="entry name" value="HTH_CROC1"/>
    <property type="match status" value="1"/>
</dbReference>
<dbReference type="GO" id="GO:0003677">
    <property type="term" value="F:DNA binding"/>
    <property type="evidence" value="ECO:0007669"/>
    <property type="project" value="UniProtKB-KW"/>
</dbReference>
<evidence type="ECO:0000313" key="5">
    <source>
        <dbReference type="EMBL" id="APA00213.1"/>
    </source>
</evidence>